<keyword evidence="1" id="KW-0812">Transmembrane</keyword>
<keyword evidence="1" id="KW-0472">Membrane</keyword>
<gene>
    <name evidence="2" type="ORF">KK060_03295</name>
</gene>
<feature type="transmembrane region" description="Helical" evidence="1">
    <location>
        <begin position="39"/>
        <end position="58"/>
    </location>
</feature>
<reference evidence="2 3" key="1">
    <citation type="submission" date="2021-05" db="EMBL/GenBank/DDBJ databases">
        <title>A Polyphasic approach of four new species of the genus Ohtaekwangia: Ohtaekwangia histidinii sp. nov., Ohtaekwangia cretensis sp. nov., Ohtaekwangia indiensis sp. nov., Ohtaekwangia reichenbachii sp. nov. from diverse environment.</title>
        <authorList>
            <person name="Octaviana S."/>
        </authorList>
    </citation>
    <scope>NUCLEOTIDE SEQUENCE [LARGE SCALE GENOMIC DNA]</scope>
    <source>
        <strain evidence="2 3">PWU20</strain>
    </source>
</reference>
<feature type="transmembrane region" description="Helical" evidence="1">
    <location>
        <begin position="70"/>
        <end position="90"/>
    </location>
</feature>
<evidence type="ECO:0000313" key="3">
    <source>
        <dbReference type="Proteomes" id="UP000772618"/>
    </source>
</evidence>
<dbReference type="Proteomes" id="UP000772618">
    <property type="component" value="Unassembled WGS sequence"/>
</dbReference>
<accession>A0ABS5VQJ6</accession>
<feature type="transmembrane region" description="Helical" evidence="1">
    <location>
        <begin position="7"/>
        <end position="27"/>
    </location>
</feature>
<organism evidence="2 3">
    <name type="scientific">Chryseosolibacter indicus</name>
    <dbReference type="NCBI Taxonomy" id="2782351"/>
    <lineage>
        <taxon>Bacteria</taxon>
        <taxon>Pseudomonadati</taxon>
        <taxon>Bacteroidota</taxon>
        <taxon>Cytophagia</taxon>
        <taxon>Cytophagales</taxon>
        <taxon>Chryseotaleaceae</taxon>
        <taxon>Chryseosolibacter</taxon>
    </lineage>
</organism>
<name>A0ABS5VQJ6_9BACT</name>
<dbReference type="RefSeq" id="WP_254152110.1">
    <property type="nucleotide sequence ID" value="NZ_JAHESD010000004.1"/>
</dbReference>
<evidence type="ECO:0000313" key="2">
    <source>
        <dbReference type="EMBL" id="MBT1702286.1"/>
    </source>
</evidence>
<evidence type="ECO:0000256" key="1">
    <source>
        <dbReference type="SAM" id="Phobius"/>
    </source>
</evidence>
<keyword evidence="3" id="KW-1185">Reference proteome</keyword>
<keyword evidence="1" id="KW-1133">Transmembrane helix</keyword>
<proteinExistence type="predicted"/>
<sequence length="179" mass="20758">MMNPKKVLWTITLILPIAIWLLVYQALFASDLFVETVTFMMAAILLSFVTVGALLLLRRVDREILKKAKLMKTFIIVFGTPVTFLLPWAYVTFIALSYKWTQDISTKDGSYSLSKYQNFFTSKYIYHENNSDTLVVTVGRDNNVRSLMKLKNGEEVMTNSESIPNWQDLMNRGLFRYDK</sequence>
<protein>
    <submittedName>
        <fullName evidence="2">Uncharacterized protein</fullName>
    </submittedName>
</protein>
<comment type="caution">
    <text evidence="2">The sequence shown here is derived from an EMBL/GenBank/DDBJ whole genome shotgun (WGS) entry which is preliminary data.</text>
</comment>
<dbReference type="EMBL" id="JAHESD010000004">
    <property type="protein sequence ID" value="MBT1702286.1"/>
    <property type="molecule type" value="Genomic_DNA"/>
</dbReference>